<dbReference type="SUPFAM" id="SSF51004">
    <property type="entry name" value="C-terminal (heme d1) domain of cytochrome cd1-nitrite reductase"/>
    <property type="match status" value="1"/>
</dbReference>
<feature type="chain" id="PRO_5046861270" evidence="2">
    <location>
        <begin position="33"/>
        <end position="895"/>
    </location>
</feature>
<dbReference type="SUPFAM" id="SSF63825">
    <property type="entry name" value="YWTD domain"/>
    <property type="match status" value="1"/>
</dbReference>
<evidence type="ECO:0000256" key="1">
    <source>
        <dbReference type="SAM" id="MobiDB-lite"/>
    </source>
</evidence>
<feature type="compositionally biased region" description="Gly residues" evidence="1">
    <location>
        <begin position="138"/>
        <end position="147"/>
    </location>
</feature>
<comment type="caution">
    <text evidence="3">The sequence shown here is derived from an EMBL/GenBank/DDBJ whole genome shotgun (WGS) entry which is preliminary data.</text>
</comment>
<proteinExistence type="predicted"/>
<dbReference type="Pfam" id="PF17963">
    <property type="entry name" value="Big_9"/>
    <property type="match status" value="1"/>
</dbReference>
<feature type="region of interest" description="Disordered" evidence="1">
    <location>
        <begin position="29"/>
        <end position="170"/>
    </location>
</feature>
<evidence type="ECO:0000313" key="4">
    <source>
        <dbReference type="Proteomes" id="UP001206639"/>
    </source>
</evidence>
<accession>A0ABT2MGL1</accession>
<dbReference type="PANTHER" id="PTHR47197:SF3">
    <property type="entry name" value="DIHYDRO-HEME D1 DEHYDROGENASE"/>
    <property type="match status" value="1"/>
</dbReference>
<dbReference type="RefSeq" id="WP_260994297.1">
    <property type="nucleotide sequence ID" value="NZ_JAODWD010000004.1"/>
</dbReference>
<dbReference type="EMBL" id="JAODWD010000004">
    <property type="protein sequence ID" value="MCT7660240.1"/>
    <property type="molecule type" value="Genomic_DNA"/>
</dbReference>
<dbReference type="InterPro" id="IPR015943">
    <property type="entry name" value="WD40/YVTN_repeat-like_dom_sf"/>
</dbReference>
<sequence length="895" mass="92742">MKYSMYIGRVGALAVALGIGAAVASGPGIALADDTESNGSPAGAEAPSSPPADQPENAAEGSGGGTDNENKVTDPPDMQVSGSTVDTGTHDDDTVVIDEADAGGDVDEETEDGIDESEGTDVTDGLVDGDGNATDKSGLGGAQGDGSVGAPAPPSNTANIQPPVMSNAANTGNVAGAQRLAGGGADDNSADIPSFSTTALADPTVETETFSVHALTQAAPAPQNPISALFTLPLRIVSDVLTSIAGGPNMPPGENPLFLGLLAFVRRQFAPFERTFSNQAPIITGALVDENDDGSFTVTVRPSDASDPDGDALTFSAGDGAEGTVEKTGANTFKYTPGEDFDGDDAFTLTASDPGGLFGYNRKSATVTIDIVAPDDGDPTQPENPQPPVQNEDGTAEAELQFDPDKVTNVTVAPGFEPKYWTYQETYNAETGEYEVVLTPTQAGMLRASLGLDTTDSLGLAVTTTETQTIQTFALRSASFAAAAEEPDYTINLPDVPAGHFEVRDPVFTSPDDAAPEKSYPAGVVVTDRYAYALSSHLLAGGTPTLSVIGADPDKADYLQVIDEIPIGGTAMLLTQSGDRLYIASGNSLQVIDIDGTDPIDEADDNALLAPIDFGQPGAAVPIASPDGKTLYVINQQARKIFVVDTDPANITTYHTVIDEIAVADSPTVVDNGDGTRTVSAQFPLSAAFNADGTRMYLVRNGQAYTQNTTTFAISDFRYSGEIVTIDTTTNEVVGTPLPLDGDYGYFASSDGKYLYVPALTMNGFDPTQDTDISQVTGSVNVVDVQDPDNPVIVANLPTGNLPVNVAFSPDKSLAYVVDAGTGTIWVIDTVNQEVLDIDPNTVEVDGLVFDTEPSATLGQVFNVIAASPNGSRLFVTNFSKGTVVPLEFVLDDVV</sequence>
<dbReference type="Proteomes" id="UP001206639">
    <property type="component" value="Unassembled WGS sequence"/>
</dbReference>
<dbReference type="InterPro" id="IPR011048">
    <property type="entry name" value="Haem_d1_sf"/>
</dbReference>
<feature type="compositionally biased region" description="Acidic residues" evidence="1">
    <location>
        <begin position="94"/>
        <end position="121"/>
    </location>
</feature>
<gene>
    <name evidence="3" type="ORF">N4S67_17635</name>
</gene>
<organism evidence="3 4">
    <name type="scientific">Mycobacterium deserti</name>
    <dbReference type="NCBI Taxonomy" id="2978347"/>
    <lineage>
        <taxon>Bacteria</taxon>
        <taxon>Bacillati</taxon>
        <taxon>Actinomycetota</taxon>
        <taxon>Actinomycetes</taxon>
        <taxon>Mycobacteriales</taxon>
        <taxon>Mycobacteriaceae</taxon>
        <taxon>Mycobacterium</taxon>
    </lineage>
</organism>
<feature type="compositionally biased region" description="Low complexity" evidence="1">
    <location>
        <begin position="37"/>
        <end position="47"/>
    </location>
</feature>
<name>A0ABT2MGL1_9MYCO</name>
<evidence type="ECO:0000256" key="2">
    <source>
        <dbReference type="SAM" id="SignalP"/>
    </source>
</evidence>
<keyword evidence="2" id="KW-0732">Signal</keyword>
<reference evidence="4" key="1">
    <citation type="submission" date="2023-07" db="EMBL/GenBank/DDBJ databases">
        <authorList>
            <person name="Deng Y."/>
            <person name="Zhang Y.-Q."/>
        </authorList>
    </citation>
    <scope>NUCLEOTIDE SEQUENCE [LARGE SCALE GENOMIC DNA]</scope>
    <source>
        <strain evidence="4">CPCC 205710</strain>
    </source>
</reference>
<dbReference type="InterPro" id="IPR051200">
    <property type="entry name" value="Host-pathogen_enzymatic-act"/>
</dbReference>
<dbReference type="PANTHER" id="PTHR47197">
    <property type="entry name" value="PROTEIN NIRF"/>
    <property type="match status" value="1"/>
</dbReference>
<keyword evidence="4" id="KW-1185">Reference proteome</keyword>
<dbReference type="Gene3D" id="2.130.10.10">
    <property type="entry name" value="YVTN repeat-like/Quinoprotein amine dehydrogenase"/>
    <property type="match status" value="2"/>
</dbReference>
<feature type="signal peptide" evidence="2">
    <location>
        <begin position="1"/>
        <end position="32"/>
    </location>
</feature>
<feature type="region of interest" description="Disordered" evidence="1">
    <location>
        <begin position="373"/>
        <end position="396"/>
    </location>
</feature>
<protein>
    <submittedName>
        <fullName evidence="3">Ig-like domain-containing protein</fullName>
    </submittedName>
</protein>
<evidence type="ECO:0000313" key="3">
    <source>
        <dbReference type="EMBL" id="MCT7660240.1"/>
    </source>
</evidence>
<dbReference type="Gene3D" id="2.60.40.2810">
    <property type="match status" value="1"/>
</dbReference>
<feature type="compositionally biased region" description="Low complexity" evidence="1">
    <location>
        <begin position="122"/>
        <end position="131"/>
    </location>
</feature>